<dbReference type="Gene3D" id="1.10.390.10">
    <property type="entry name" value="Neutral Protease Domain 2"/>
    <property type="match status" value="1"/>
</dbReference>
<keyword evidence="12 26" id="KW-0378">Hydrolase</keyword>
<keyword evidence="6 26" id="KW-0031">Aminopeptidase</keyword>
<dbReference type="PRINTS" id="PR00756">
    <property type="entry name" value="ALADIPTASE"/>
</dbReference>
<evidence type="ECO:0000256" key="12">
    <source>
        <dbReference type="ARBA" id="ARBA00022801"/>
    </source>
</evidence>
<keyword evidence="31" id="KW-1185">Reference proteome</keyword>
<dbReference type="AlphaFoldDB" id="A0AAW1D4F9"/>
<comment type="caution">
    <text evidence="30">The sequence shown here is derived from an EMBL/GenBank/DDBJ whole genome shotgun (WGS) entry which is preliminary data.</text>
</comment>
<proteinExistence type="inferred from homology"/>
<feature type="binding site" evidence="23">
    <location>
        <begin position="326"/>
        <end position="330"/>
    </location>
    <ligand>
        <name>substrate</name>
    </ligand>
</feature>
<evidence type="ECO:0000256" key="7">
    <source>
        <dbReference type="ARBA" id="ARBA00022475"/>
    </source>
</evidence>
<dbReference type="GO" id="GO:0043171">
    <property type="term" value="P:peptide catabolic process"/>
    <property type="evidence" value="ECO:0007669"/>
    <property type="project" value="TreeGrafter"/>
</dbReference>
<dbReference type="Pfam" id="PF11838">
    <property type="entry name" value="ERAP1_C"/>
    <property type="match status" value="1"/>
</dbReference>
<dbReference type="GO" id="GO:0004230">
    <property type="term" value="F:glutamyl aminopeptidase activity"/>
    <property type="evidence" value="ECO:0007669"/>
    <property type="project" value="UniProtKB-EC"/>
</dbReference>
<evidence type="ECO:0000256" key="13">
    <source>
        <dbReference type="ARBA" id="ARBA00022833"/>
    </source>
</evidence>
<evidence type="ECO:0000256" key="3">
    <source>
        <dbReference type="ARBA" id="ARBA00004609"/>
    </source>
</evidence>
<evidence type="ECO:0000256" key="1">
    <source>
        <dbReference type="ARBA" id="ARBA00001703"/>
    </source>
</evidence>
<feature type="domain" description="ERAP1-like C-terminal" evidence="28">
    <location>
        <begin position="587"/>
        <end position="910"/>
    </location>
</feature>
<dbReference type="Gene3D" id="2.60.40.1910">
    <property type="match status" value="1"/>
</dbReference>
<dbReference type="GO" id="GO:0042277">
    <property type="term" value="F:peptide binding"/>
    <property type="evidence" value="ECO:0007669"/>
    <property type="project" value="TreeGrafter"/>
</dbReference>
<dbReference type="EC" id="3.4.11.-" evidence="26"/>
<gene>
    <name evidence="30" type="ORF">O3M35_009875</name>
</gene>
<evidence type="ECO:0000256" key="9">
    <source>
        <dbReference type="ARBA" id="ARBA00022670"/>
    </source>
</evidence>
<evidence type="ECO:0000256" key="23">
    <source>
        <dbReference type="PIRSR" id="PIRSR634016-2"/>
    </source>
</evidence>
<evidence type="ECO:0000256" key="26">
    <source>
        <dbReference type="RuleBase" id="RU364040"/>
    </source>
</evidence>
<evidence type="ECO:0000256" key="14">
    <source>
        <dbReference type="ARBA" id="ARBA00022837"/>
    </source>
</evidence>
<dbReference type="CDD" id="cd09601">
    <property type="entry name" value="M1_APN-Q_like"/>
    <property type="match status" value="1"/>
</dbReference>
<keyword evidence="7" id="KW-1003">Cell membrane</keyword>
<dbReference type="Pfam" id="PF01433">
    <property type="entry name" value="Peptidase_M1"/>
    <property type="match status" value="1"/>
</dbReference>
<accession>A0AAW1D4F9</accession>
<dbReference type="GO" id="GO:0005737">
    <property type="term" value="C:cytoplasm"/>
    <property type="evidence" value="ECO:0007669"/>
    <property type="project" value="TreeGrafter"/>
</dbReference>
<keyword evidence="16" id="KW-1133">Transmembrane helix</keyword>
<dbReference type="FunFam" id="1.25.50.20:FF:000001">
    <property type="entry name" value="Aminopeptidase"/>
    <property type="match status" value="1"/>
</dbReference>
<keyword evidence="15" id="KW-0735">Signal-anchor</keyword>
<dbReference type="GO" id="GO:0008270">
    <property type="term" value="F:zinc ion binding"/>
    <property type="evidence" value="ECO:0007669"/>
    <property type="project" value="UniProtKB-UniRule"/>
</dbReference>
<protein>
    <recommendedName>
        <fullName evidence="26">Aminopeptidase</fullName>
        <ecNumber evidence="26">3.4.11.-</ecNumber>
    </recommendedName>
</protein>
<evidence type="ECO:0000313" key="31">
    <source>
        <dbReference type="Proteomes" id="UP001461498"/>
    </source>
</evidence>
<dbReference type="SUPFAM" id="SSF55486">
    <property type="entry name" value="Metalloproteases ('zincins'), catalytic domain"/>
    <property type="match status" value="1"/>
</dbReference>
<dbReference type="EMBL" id="JAPXFL010000006">
    <property type="protein sequence ID" value="KAK9505909.1"/>
    <property type="molecule type" value="Genomic_DNA"/>
</dbReference>
<evidence type="ECO:0000256" key="21">
    <source>
        <dbReference type="ARBA" id="ARBA00023288"/>
    </source>
</evidence>
<dbReference type="GO" id="GO:0005886">
    <property type="term" value="C:plasma membrane"/>
    <property type="evidence" value="ECO:0007669"/>
    <property type="project" value="UniProtKB-SubCell"/>
</dbReference>
<keyword evidence="18" id="KW-0472">Membrane</keyword>
<evidence type="ECO:0000256" key="24">
    <source>
        <dbReference type="PIRSR" id="PIRSR634016-3"/>
    </source>
</evidence>
<comment type="cofactor">
    <cofactor evidence="24 26">
        <name>Zn(2+)</name>
        <dbReference type="ChEBI" id="CHEBI:29105"/>
    </cofactor>
    <text evidence="24 26">Binds 1 zinc ion per subunit.</text>
</comment>
<evidence type="ECO:0000259" key="27">
    <source>
        <dbReference type="Pfam" id="PF01433"/>
    </source>
</evidence>
<evidence type="ECO:0000256" key="6">
    <source>
        <dbReference type="ARBA" id="ARBA00022438"/>
    </source>
</evidence>
<dbReference type="GO" id="GO:0070006">
    <property type="term" value="F:metalloaminopeptidase activity"/>
    <property type="evidence" value="ECO:0007669"/>
    <property type="project" value="TreeGrafter"/>
</dbReference>
<evidence type="ECO:0000256" key="10">
    <source>
        <dbReference type="ARBA" id="ARBA00022692"/>
    </source>
</evidence>
<dbReference type="FunFam" id="2.60.40.1730:FF:000012">
    <property type="entry name" value="Aminopeptidase N"/>
    <property type="match status" value="1"/>
</dbReference>
<dbReference type="InterPro" id="IPR042097">
    <property type="entry name" value="Aminopeptidase_N-like_N_sf"/>
</dbReference>
<sequence length="932" mass="106717">MSIYNQSVSVMSIKKVNFNRFLHENAIICLFLLINCIIPSCSATPLSDQEIEKTWEKDPLLPKDVFPTNYNLSIFPRMKEGTFSGNITIALKLTEPRKFILLHQYELNITKTLLKTNDGKEINIKNTFLYEKNQFWVIVLENEITSGEYELDLKFNGSLVNKIVGFYRSTYKNKDGSLRYLATTKFEPTYARRAFPCFDEPSLKAPFSINVVTPMEGGYFALSNMDLKAEEQNVPEPGFVTKIFNPTPPMATYLACFIVCDFDVLEAGTTASGTPVKLFARKGHVEDTRHAGQIAVQVVDHFSKYFDMNYPLPKLDLIAIPDFVSGAMENWGLITFRETALLAGNDTTTRGLIGISGTVSHELAHMWFGDIVTMKWWDDLWLNEGFATFLATHALQYLRPEMNKEALFVGNTLQSVLDDDAVLSSHPIIQSVSHPDQITEMFDSISYSKGSSVLRMIEDFDKDGFRIGVSKYLKKFQWGNACTDDLWQFLSEEYKSVKDLPHMLDTWTKQEGYPILKVEADGTSIRVTQSRYLSDSNAKFDDRKSQFGFKWDIPIKYITSENPHTNQTAFLWSSVSNTVIPLEGASWIKLNSKQVGFYRVKYTDSQWLQFAKILTDDPQVLSSAEDRSNLLDDAFDLAYAGYVDYHIPLQLLNYLKSNKETHFLPWSTCSSHALRLRKILYGTPVFDKFKKYIHGILKPVVSDSIWDIEKNSSIVEKLLKSTLANLAVRMELPSAMMKVNELFNNWITNKSDIPSVDYKAIVFTYGMKGENLESNWNQLWNLYLKEEDPQQKVRLMVALASVSDEQLIKKLLDLAKNEEYIRSQDYFNVLSHIAANPESNEILWDFFKNNWDYLVKRFSLNDRNLGRVLPNIAQLFFTEEKLAQVEAFIAKYPDSGAGAAGRKRAIEVIKINIKWHKTYLPKLDKALDALVF</sequence>
<keyword evidence="10" id="KW-0812">Transmembrane</keyword>
<evidence type="ECO:0000256" key="16">
    <source>
        <dbReference type="ARBA" id="ARBA00022989"/>
    </source>
</evidence>
<keyword evidence="21" id="KW-0449">Lipoprotein</keyword>
<dbReference type="SUPFAM" id="SSF63737">
    <property type="entry name" value="Leukotriene A4 hydrolase N-terminal domain"/>
    <property type="match status" value="1"/>
</dbReference>
<dbReference type="GO" id="GO:0006508">
    <property type="term" value="P:proteolysis"/>
    <property type="evidence" value="ECO:0007669"/>
    <property type="project" value="UniProtKB-KW"/>
</dbReference>
<dbReference type="InterPro" id="IPR034016">
    <property type="entry name" value="M1_APN-typ"/>
</dbReference>
<evidence type="ECO:0000256" key="11">
    <source>
        <dbReference type="ARBA" id="ARBA00022723"/>
    </source>
</evidence>
<dbReference type="FunFam" id="2.60.40.1910:FF:000003">
    <property type="entry name" value="Aminopeptidase"/>
    <property type="match status" value="1"/>
</dbReference>
<feature type="binding site" evidence="24">
    <location>
        <position position="361"/>
    </location>
    <ligand>
        <name>Zn(2+)</name>
        <dbReference type="ChEBI" id="CHEBI:29105"/>
        <note>catalytic</note>
    </ligand>
</feature>
<dbReference type="GO" id="GO:0098552">
    <property type="term" value="C:side of membrane"/>
    <property type="evidence" value="ECO:0007669"/>
    <property type="project" value="UniProtKB-KW"/>
</dbReference>
<dbReference type="Gene3D" id="1.25.50.20">
    <property type="match status" value="1"/>
</dbReference>
<keyword evidence="19" id="KW-1015">Disulfide bond</keyword>
<name>A0AAW1D4F9_9HEMI</name>
<dbReference type="InterPro" id="IPR001930">
    <property type="entry name" value="Peptidase_M1"/>
</dbReference>
<dbReference type="InterPro" id="IPR027268">
    <property type="entry name" value="Peptidase_M4/M1_CTD_sf"/>
</dbReference>
<evidence type="ECO:0000256" key="20">
    <source>
        <dbReference type="ARBA" id="ARBA00023180"/>
    </source>
</evidence>
<keyword evidence="17 26" id="KW-0482">Metalloprotease</keyword>
<dbReference type="Proteomes" id="UP001461498">
    <property type="component" value="Unassembled WGS sequence"/>
</dbReference>
<feature type="binding site" evidence="23">
    <location>
        <position position="187"/>
    </location>
    <ligand>
        <name>substrate</name>
    </ligand>
</feature>
<feature type="site" description="Transition state stabilizer" evidence="25">
    <location>
        <position position="447"/>
    </location>
</feature>
<evidence type="ECO:0000256" key="22">
    <source>
        <dbReference type="PIRSR" id="PIRSR634016-1"/>
    </source>
</evidence>
<feature type="binding site" evidence="24">
    <location>
        <position position="384"/>
    </location>
    <ligand>
        <name>Zn(2+)</name>
        <dbReference type="ChEBI" id="CHEBI:29105"/>
        <note>catalytic</note>
    </ligand>
</feature>
<comment type="similarity">
    <text evidence="4 26">Belongs to the peptidase M1 family.</text>
</comment>
<keyword evidence="9 26" id="KW-0645">Protease</keyword>
<dbReference type="InterPro" id="IPR050344">
    <property type="entry name" value="Peptidase_M1_aminopeptidases"/>
</dbReference>
<keyword evidence="13 24" id="KW-0862">Zinc</keyword>
<organism evidence="30 31">
    <name type="scientific">Rhynocoris fuscipes</name>
    <dbReference type="NCBI Taxonomy" id="488301"/>
    <lineage>
        <taxon>Eukaryota</taxon>
        <taxon>Metazoa</taxon>
        <taxon>Ecdysozoa</taxon>
        <taxon>Arthropoda</taxon>
        <taxon>Hexapoda</taxon>
        <taxon>Insecta</taxon>
        <taxon>Pterygota</taxon>
        <taxon>Neoptera</taxon>
        <taxon>Paraneoptera</taxon>
        <taxon>Hemiptera</taxon>
        <taxon>Heteroptera</taxon>
        <taxon>Panheteroptera</taxon>
        <taxon>Cimicomorpha</taxon>
        <taxon>Reduviidae</taxon>
        <taxon>Harpactorinae</taxon>
        <taxon>Harpactorini</taxon>
        <taxon>Rhynocoris</taxon>
    </lineage>
</organism>
<dbReference type="InterPro" id="IPR045357">
    <property type="entry name" value="Aminopeptidase_N-like_N"/>
</dbReference>
<reference evidence="30 31" key="1">
    <citation type="submission" date="2022-12" db="EMBL/GenBank/DDBJ databases">
        <title>Chromosome-level genome assembly of true bugs.</title>
        <authorList>
            <person name="Ma L."/>
            <person name="Li H."/>
        </authorList>
    </citation>
    <scope>NUCLEOTIDE SEQUENCE [LARGE SCALE GENOMIC DNA]</scope>
    <source>
        <strain evidence="30">Lab_2022b</strain>
    </source>
</reference>
<evidence type="ECO:0000256" key="25">
    <source>
        <dbReference type="PIRSR" id="PIRSR634016-4"/>
    </source>
</evidence>
<keyword evidence="8" id="KW-0336">GPI-anchor</keyword>
<evidence type="ECO:0000259" key="29">
    <source>
        <dbReference type="Pfam" id="PF17900"/>
    </source>
</evidence>
<dbReference type="InterPro" id="IPR024571">
    <property type="entry name" value="ERAP1-like_C_dom"/>
</dbReference>
<comment type="subcellular location">
    <subcellularLocation>
        <location evidence="3">Cell membrane</location>
        <topology evidence="3">Lipid-anchor</topology>
        <topology evidence="3">GPI-anchor</topology>
    </subcellularLocation>
    <subcellularLocation>
        <location evidence="2">Cell membrane</location>
        <topology evidence="2">Single-pass type II membrane protein</topology>
    </subcellularLocation>
</comment>
<evidence type="ECO:0000259" key="28">
    <source>
        <dbReference type="Pfam" id="PF11838"/>
    </source>
</evidence>
<feature type="domain" description="Aminopeptidase N-like N-terminal" evidence="29">
    <location>
        <begin position="67"/>
        <end position="254"/>
    </location>
</feature>
<evidence type="ECO:0000256" key="17">
    <source>
        <dbReference type="ARBA" id="ARBA00023049"/>
    </source>
</evidence>
<feature type="binding site" evidence="23">
    <location>
        <position position="863"/>
    </location>
    <ligand>
        <name>substrate</name>
    </ligand>
</feature>
<evidence type="ECO:0000256" key="8">
    <source>
        <dbReference type="ARBA" id="ARBA00022622"/>
    </source>
</evidence>
<dbReference type="PANTHER" id="PTHR11533">
    <property type="entry name" value="PROTEASE M1 ZINC METALLOPROTEASE"/>
    <property type="match status" value="1"/>
</dbReference>
<dbReference type="Gene3D" id="2.60.40.1730">
    <property type="entry name" value="tricorn interacting facor f3 domain"/>
    <property type="match status" value="1"/>
</dbReference>
<evidence type="ECO:0000256" key="18">
    <source>
        <dbReference type="ARBA" id="ARBA00023136"/>
    </source>
</evidence>
<keyword evidence="11 24" id="KW-0479">Metal-binding</keyword>
<feature type="domain" description="Peptidase M1 membrane alanine aminopeptidase" evidence="27">
    <location>
        <begin position="294"/>
        <end position="507"/>
    </location>
</feature>
<comment type="catalytic activity">
    <reaction evidence="1">
        <text>Release of N-terminal glutamate (and to a lesser extent aspartate) from a peptide.</text>
        <dbReference type="EC" id="3.4.11.7"/>
    </reaction>
</comment>
<evidence type="ECO:0000256" key="15">
    <source>
        <dbReference type="ARBA" id="ARBA00022968"/>
    </source>
</evidence>
<keyword evidence="20" id="KW-0325">Glycoprotein</keyword>
<evidence type="ECO:0000313" key="30">
    <source>
        <dbReference type="EMBL" id="KAK9505909.1"/>
    </source>
</evidence>
<feature type="binding site" evidence="24">
    <location>
        <position position="365"/>
    </location>
    <ligand>
        <name>Zn(2+)</name>
        <dbReference type="ChEBI" id="CHEBI:29105"/>
        <note>catalytic</note>
    </ligand>
</feature>
<evidence type="ECO:0000256" key="4">
    <source>
        <dbReference type="ARBA" id="ARBA00010136"/>
    </source>
</evidence>
<feature type="active site" description="Proton acceptor" evidence="22">
    <location>
        <position position="362"/>
    </location>
</feature>
<evidence type="ECO:0000256" key="19">
    <source>
        <dbReference type="ARBA" id="ARBA00023157"/>
    </source>
</evidence>
<comment type="subunit">
    <text evidence="5">Homodimer; disulfide-linked.</text>
</comment>
<dbReference type="GO" id="GO:0005615">
    <property type="term" value="C:extracellular space"/>
    <property type="evidence" value="ECO:0007669"/>
    <property type="project" value="TreeGrafter"/>
</dbReference>
<dbReference type="FunFam" id="1.10.390.10:FF:000016">
    <property type="entry name" value="Glutamyl aminopeptidase"/>
    <property type="match status" value="1"/>
</dbReference>
<dbReference type="Pfam" id="PF17900">
    <property type="entry name" value="Peptidase_M1_N"/>
    <property type="match status" value="1"/>
</dbReference>
<dbReference type="InterPro" id="IPR014782">
    <property type="entry name" value="Peptidase_M1_dom"/>
</dbReference>
<evidence type="ECO:0000256" key="2">
    <source>
        <dbReference type="ARBA" id="ARBA00004401"/>
    </source>
</evidence>
<evidence type="ECO:0000256" key="5">
    <source>
        <dbReference type="ARBA" id="ARBA00011748"/>
    </source>
</evidence>
<keyword evidence="14" id="KW-0106">Calcium</keyword>
<dbReference type="PANTHER" id="PTHR11533:SF276">
    <property type="entry name" value="GLUTAMYL AMINOPEPTIDASE"/>
    <property type="match status" value="1"/>
</dbReference>